<dbReference type="EMBL" id="CP045699">
    <property type="protein sequence ID" value="QGA65047.1"/>
    <property type="molecule type" value="Genomic_DNA"/>
</dbReference>
<dbReference type="Proteomes" id="UP000348942">
    <property type="component" value="Chromosome 1"/>
</dbReference>
<organism evidence="3 4">
    <name type="scientific">Vibrio algicola</name>
    <dbReference type="NCBI Taxonomy" id="2662262"/>
    <lineage>
        <taxon>Bacteria</taxon>
        <taxon>Pseudomonadati</taxon>
        <taxon>Pseudomonadota</taxon>
        <taxon>Gammaproteobacteria</taxon>
        <taxon>Vibrionales</taxon>
        <taxon>Vibrionaceae</taxon>
        <taxon>Vibrio</taxon>
    </lineage>
</organism>
<proteinExistence type="predicted"/>
<dbReference type="PANTHER" id="PTHR35038:SF5">
    <property type="entry name" value="CYTOCHROME C-TYPE PROTEIN NRFB"/>
    <property type="match status" value="1"/>
</dbReference>
<name>A0A5Q0TJ89_9VIBR</name>
<dbReference type="SUPFAM" id="SSF48695">
    <property type="entry name" value="Multiheme cytochromes"/>
    <property type="match status" value="1"/>
</dbReference>
<dbReference type="InterPro" id="IPR053875">
    <property type="entry name" value="Cytochrom_c_NrfB-like_dom"/>
</dbReference>
<keyword evidence="4" id="KW-1185">Reference proteome</keyword>
<protein>
    <submittedName>
        <fullName evidence="3">Cytochrome c nitrite reductase pentaheme subunit</fullName>
    </submittedName>
</protein>
<dbReference type="GO" id="GO:0020037">
    <property type="term" value="F:heme binding"/>
    <property type="evidence" value="ECO:0007669"/>
    <property type="project" value="InterPro"/>
</dbReference>
<feature type="domain" description="Cytochrome c-type protein NrfB-like" evidence="2">
    <location>
        <begin position="89"/>
        <end position="189"/>
    </location>
</feature>
<reference evidence="3 4" key="1">
    <citation type="submission" date="2019-10" db="EMBL/GenBank/DDBJ databases">
        <title>Vibrio sp. nov., isolated from Coralline algae surface.</title>
        <authorList>
            <person name="Geng Y."/>
            <person name="Zhang X."/>
        </authorList>
    </citation>
    <scope>NUCLEOTIDE SEQUENCE [LARGE SCALE GENOMIC DNA]</scope>
    <source>
        <strain evidence="3 4">SM1977</strain>
    </source>
</reference>
<dbReference type="GO" id="GO:0016491">
    <property type="term" value="F:oxidoreductase activity"/>
    <property type="evidence" value="ECO:0007669"/>
    <property type="project" value="TreeGrafter"/>
</dbReference>
<evidence type="ECO:0000259" key="2">
    <source>
        <dbReference type="Pfam" id="PF22678"/>
    </source>
</evidence>
<dbReference type="Gene3D" id="1.10.1130.10">
    <property type="entry name" value="Flavocytochrome C3, Chain A"/>
    <property type="match status" value="1"/>
</dbReference>
<dbReference type="InterPro" id="IPR051829">
    <property type="entry name" value="Multiheme_Cytochr_ET"/>
</dbReference>
<accession>A0A5Q0TJ89</accession>
<dbReference type="InterPro" id="IPR036280">
    <property type="entry name" value="Multihaem_cyt_sf"/>
</dbReference>
<evidence type="ECO:0000313" key="4">
    <source>
        <dbReference type="Proteomes" id="UP000348942"/>
    </source>
</evidence>
<evidence type="ECO:0000313" key="3">
    <source>
        <dbReference type="EMBL" id="QGA65047.1"/>
    </source>
</evidence>
<dbReference type="Pfam" id="PF22678">
    <property type="entry name" value="Cytochrom_c_NrfB-like"/>
    <property type="match status" value="1"/>
</dbReference>
<evidence type="ECO:0000256" key="1">
    <source>
        <dbReference type="ARBA" id="ARBA00022729"/>
    </source>
</evidence>
<dbReference type="RefSeq" id="WP_153447197.1">
    <property type="nucleotide sequence ID" value="NZ_CP045699.1"/>
</dbReference>
<keyword evidence="1" id="KW-0732">Signal</keyword>
<dbReference type="NCBIfam" id="NF008659">
    <property type="entry name" value="PRK11659.1"/>
    <property type="match status" value="1"/>
</dbReference>
<dbReference type="AlphaFoldDB" id="A0A5Q0TJ89"/>
<sequence>MDCKKKALKSIGVGLTLLIGLVFSIGASANTEIAQLNQTQKISSDGKYEVQFVRDKNYACTQCHKDDHDALKGAHATAINEKTGRNVGCIDCHSNIGPHHRDRADKVIKFHRGQVAASLVMPVDDAKNISKQNAQCVDCHAPAELRKADWTHDVHALKLSCASCHKVHPTTDPIKNIESKQRIQMCVDCHSAFEANHKRGD</sequence>
<dbReference type="GO" id="GO:0042597">
    <property type="term" value="C:periplasmic space"/>
    <property type="evidence" value="ECO:0007669"/>
    <property type="project" value="InterPro"/>
</dbReference>
<dbReference type="NCBIfam" id="TIGR03146">
    <property type="entry name" value="cyt_nit_nrfB"/>
    <property type="match status" value="1"/>
</dbReference>
<dbReference type="InterPro" id="IPR017564">
    <property type="entry name" value="Cyt_c_NrfB"/>
</dbReference>
<dbReference type="PANTHER" id="PTHR35038">
    <property type="entry name" value="DISSIMILATORY SULFITE REDUCTASE SIRA"/>
    <property type="match status" value="1"/>
</dbReference>
<gene>
    <name evidence="3" type="primary">nrfB</name>
    <name evidence="3" type="ORF">GFB47_06230</name>
</gene>